<dbReference type="InterPro" id="IPR036890">
    <property type="entry name" value="HATPase_C_sf"/>
</dbReference>
<dbReference type="SUPFAM" id="SSF55874">
    <property type="entry name" value="ATPase domain of HSP90 chaperone/DNA topoisomerase II/histidine kinase"/>
    <property type="match status" value="1"/>
</dbReference>
<dbReference type="PANTHER" id="PTHR24421:SF10">
    <property type="entry name" value="NITRATE_NITRITE SENSOR PROTEIN NARQ"/>
    <property type="match status" value="1"/>
</dbReference>
<keyword evidence="6 12" id="KW-0418">Kinase</keyword>
<feature type="transmembrane region" description="Helical" evidence="10">
    <location>
        <begin position="60"/>
        <end position="79"/>
    </location>
</feature>
<evidence type="ECO:0000256" key="1">
    <source>
        <dbReference type="ARBA" id="ARBA00000085"/>
    </source>
</evidence>
<evidence type="ECO:0000256" key="8">
    <source>
        <dbReference type="ARBA" id="ARBA00023012"/>
    </source>
</evidence>
<dbReference type="InterPro" id="IPR050482">
    <property type="entry name" value="Sensor_HK_TwoCompSys"/>
</dbReference>
<keyword evidence="3" id="KW-0597">Phosphoprotein</keyword>
<dbReference type="EC" id="2.7.13.3" evidence="2"/>
<evidence type="ECO:0000256" key="6">
    <source>
        <dbReference type="ARBA" id="ARBA00022777"/>
    </source>
</evidence>
<dbReference type="PROSITE" id="PS50109">
    <property type="entry name" value="HIS_KIN"/>
    <property type="match status" value="1"/>
</dbReference>
<keyword evidence="7" id="KW-0067">ATP-binding</keyword>
<dbReference type="Pfam" id="PF02518">
    <property type="entry name" value="HATPase_c"/>
    <property type="match status" value="1"/>
</dbReference>
<dbReference type="GO" id="GO:0046983">
    <property type="term" value="F:protein dimerization activity"/>
    <property type="evidence" value="ECO:0007669"/>
    <property type="project" value="InterPro"/>
</dbReference>
<evidence type="ECO:0000256" key="10">
    <source>
        <dbReference type="SAM" id="Phobius"/>
    </source>
</evidence>
<dbReference type="Gene3D" id="3.30.565.10">
    <property type="entry name" value="Histidine kinase-like ATPase, C-terminal domain"/>
    <property type="match status" value="1"/>
</dbReference>
<dbReference type="Proteomes" id="UP000580718">
    <property type="component" value="Unassembled WGS sequence"/>
</dbReference>
<keyword evidence="8" id="KW-0902">Two-component regulatory system</keyword>
<dbReference type="CDD" id="cd16917">
    <property type="entry name" value="HATPase_UhpB-NarQ-NarX-like"/>
    <property type="match status" value="1"/>
</dbReference>
<evidence type="ECO:0000259" key="11">
    <source>
        <dbReference type="PROSITE" id="PS50109"/>
    </source>
</evidence>
<sequence>MTRLPSLPPRVLDVVAAAACVAAMCVELARSTKGEPSVAAVIAIVVASLPVLLRRDRPVLAMVLAMTTLLGVVNTAAIYQTIPIPAVLCAYTLADRLGRTAALWTGAAAAPVVLAVLQTYSPHSLLDWNTARNLGLVALPLALGVAAHERRAHTAALVDRAETAERNREEEALRRVGEERLRIARDVHDVVAHAMVAINVQAGVGAHLLDRDPDQARATLRDIKRVSGEALGDLRSMLGLLREDEHDSPVRPVPGLAGIDDLRDGLGSAGIDLDVRIDPDVATVPVSVGATGYRIVQEALTNVLRHAGPTSARVHVSRAADVVLIEVEDDGGAAPPALDGTGSGNGLRGMRERAAAAGGQLEAGPRPGGGWRVAASLPVSVPVTAP</sequence>
<evidence type="ECO:0000256" key="4">
    <source>
        <dbReference type="ARBA" id="ARBA00022679"/>
    </source>
</evidence>
<reference evidence="12 13" key="1">
    <citation type="submission" date="2020-08" db="EMBL/GenBank/DDBJ databases">
        <title>Sequencing the genomes of 1000 actinobacteria strains.</title>
        <authorList>
            <person name="Klenk H.-P."/>
        </authorList>
    </citation>
    <scope>NUCLEOTIDE SEQUENCE [LARGE SCALE GENOMIC DNA]</scope>
    <source>
        <strain evidence="12 13">DSM 16678</strain>
    </source>
</reference>
<dbReference type="GO" id="GO:0016020">
    <property type="term" value="C:membrane"/>
    <property type="evidence" value="ECO:0007669"/>
    <property type="project" value="InterPro"/>
</dbReference>
<keyword evidence="4" id="KW-0808">Transferase</keyword>
<evidence type="ECO:0000256" key="2">
    <source>
        <dbReference type="ARBA" id="ARBA00012438"/>
    </source>
</evidence>
<evidence type="ECO:0000313" key="13">
    <source>
        <dbReference type="Proteomes" id="UP000580718"/>
    </source>
</evidence>
<name>A0A839XUP5_9ACTN</name>
<keyword evidence="10" id="KW-0812">Transmembrane</keyword>
<feature type="transmembrane region" description="Helical" evidence="10">
    <location>
        <begin position="36"/>
        <end position="53"/>
    </location>
</feature>
<evidence type="ECO:0000256" key="5">
    <source>
        <dbReference type="ARBA" id="ARBA00022741"/>
    </source>
</evidence>
<dbReference type="InterPro" id="IPR003594">
    <property type="entry name" value="HATPase_dom"/>
</dbReference>
<evidence type="ECO:0000256" key="3">
    <source>
        <dbReference type="ARBA" id="ARBA00022553"/>
    </source>
</evidence>
<comment type="caution">
    <text evidence="12">The sequence shown here is derived from an EMBL/GenBank/DDBJ whole genome shotgun (WGS) entry which is preliminary data.</text>
</comment>
<organism evidence="12 13">
    <name type="scientific">Modestobacter versicolor</name>
    <dbReference type="NCBI Taxonomy" id="429133"/>
    <lineage>
        <taxon>Bacteria</taxon>
        <taxon>Bacillati</taxon>
        <taxon>Actinomycetota</taxon>
        <taxon>Actinomycetes</taxon>
        <taxon>Geodermatophilales</taxon>
        <taxon>Geodermatophilaceae</taxon>
        <taxon>Modestobacter</taxon>
    </lineage>
</organism>
<dbReference type="GO" id="GO:0005524">
    <property type="term" value="F:ATP binding"/>
    <property type="evidence" value="ECO:0007669"/>
    <property type="project" value="UniProtKB-KW"/>
</dbReference>
<dbReference type="InterPro" id="IPR011712">
    <property type="entry name" value="Sig_transdc_His_kin_sub3_dim/P"/>
</dbReference>
<comment type="catalytic activity">
    <reaction evidence="1">
        <text>ATP + protein L-histidine = ADP + protein N-phospho-L-histidine.</text>
        <dbReference type="EC" id="2.7.13.3"/>
    </reaction>
</comment>
<dbReference type="Pfam" id="PF07730">
    <property type="entry name" value="HisKA_3"/>
    <property type="match status" value="1"/>
</dbReference>
<gene>
    <name evidence="12" type="ORF">FHX36_000044</name>
</gene>
<keyword evidence="10" id="KW-0472">Membrane</keyword>
<evidence type="ECO:0000256" key="9">
    <source>
        <dbReference type="SAM" id="MobiDB-lite"/>
    </source>
</evidence>
<dbReference type="RefSeq" id="WP_183513411.1">
    <property type="nucleotide sequence ID" value="NZ_JACIBU010000001.1"/>
</dbReference>
<feature type="region of interest" description="Disordered" evidence="9">
    <location>
        <begin position="330"/>
        <end position="373"/>
    </location>
</feature>
<accession>A0A839XUP5</accession>
<feature type="domain" description="Histidine kinase" evidence="11">
    <location>
        <begin position="294"/>
        <end position="381"/>
    </location>
</feature>
<dbReference type="InterPro" id="IPR005467">
    <property type="entry name" value="His_kinase_dom"/>
</dbReference>
<dbReference type="PANTHER" id="PTHR24421">
    <property type="entry name" value="NITRATE/NITRITE SENSOR PROTEIN NARX-RELATED"/>
    <property type="match status" value="1"/>
</dbReference>
<dbReference type="EMBL" id="JACIBU010000001">
    <property type="protein sequence ID" value="MBB3674309.1"/>
    <property type="molecule type" value="Genomic_DNA"/>
</dbReference>
<dbReference type="GO" id="GO:0000155">
    <property type="term" value="F:phosphorelay sensor kinase activity"/>
    <property type="evidence" value="ECO:0007669"/>
    <property type="project" value="InterPro"/>
</dbReference>
<protein>
    <recommendedName>
        <fullName evidence="2">histidine kinase</fullName>
        <ecNumber evidence="2">2.7.13.3</ecNumber>
    </recommendedName>
</protein>
<dbReference type="AlphaFoldDB" id="A0A839XUP5"/>
<dbReference type="Gene3D" id="1.20.5.1930">
    <property type="match status" value="1"/>
</dbReference>
<proteinExistence type="predicted"/>
<keyword evidence="5" id="KW-0547">Nucleotide-binding</keyword>
<evidence type="ECO:0000313" key="12">
    <source>
        <dbReference type="EMBL" id="MBB3674309.1"/>
    </source>
</evidence>
<keyword evidence="10" id="KW-1133">Transmembrane helix</keyword>
<evidence type="ECO:0000256" key="7">
    <source>
        <dbReference type="ARBA" id="ARBA00022840"/>
    </source>
</evidence>